<dbReference type="PANTHER" id="PTHR44103:SF1">
    <property type="entry name" value="PROPROTEIN CONVERTASE P"/>
    <property type="match status" value="1"/>
</dbReference>
<comment type="caution">
    <text evidence="4">The sequence shown here is derived from an EMBL/GenBank/DDBJ whole genome shotgun (WGS) entry which is preliminary data.</text>
</comment>
<dbReference type="PANTHER" id="PTHR44103">
    <property type="entry name" value="PROPROTEIN CONVERTASE P"/>
    <property type="match status" value="1"/>
</dbReference>
<dbReference type="InterPro" id="IPR026444">
    <property type="entry name" value="Secre_tail"/>
</dbReference>
<dbReference type="InterPro" id="IPR013517">
    <property type="entry name" value="FG-GAP"/>
</dbReference>
<sequence length="737" mass="80860">MKTLLTLLLLLGTACVSLAQNPLQYRLRPDVPVSQNGRELPAPWNGGLNTPQFSTIDLNKDGREDLFIFDRMLRKVFTYLAVQEQGNWRYKYSPEYEVLFPEELEHWVLLRDYNCDGLKDIFTSTSLGIRVYRQEATTGAPTFVLAEDYLKYNSKSNSGINMQMNTADMPAIVDMDGDGDLDILLTEFSAGQTLEYFKNMQVEQGQACGTLQFTIETNWWGQITECHGCNNFGFGVQCRVAAPLHSGHDGSALLALDLDADGDRDLLMGNVACDNLIKMENVGTSTTALMQGMDTAYPANTQAAKFNLFPAAFYEDVTFDGIPDLLVAPGSNENEGNLEVQRSVWLYRNKGQHNQPDFEFVQDNFLQEQMIDLGEGAYPAFADVDGDGKQDMLVGNNASLRNGKYVSSLSFYKNTGTTATPAYTLVTDDYLELAAQELWGIKPAFADLNGDKVPDLVLTYRHQERNTTRVAYIPNTASAGQTYQFSAASLATIQTLIDGDSPTFYDINGDGKPDMLIGKANGGLDYYRNTGTATLSAFTLEKESLGGIGFNVQRRNLSVAIADVNADQKPDLLTVDDSGALRLYLDFLPNLNGTLTGQSELLQNTLTNKKHTTRLGKNLSIAVAGNGMLAVGSLGGGLYLLEQASGPAASPENQKVNLALKVYPNPLARGEKAILQVEAAEAVAVELHDMIGRKVYAAGAKYNQFHTLSLPELKAGIYMLRATRRDGGYQVKRVVIQ</sequence>
<dbReference type="Pfam" id="PF13517">
    <property type="entry name" value="FG-GAP_3"/>
    <property type="match status" value="2"/>
</dbReference>
<name>A0ABW5CX50_9BACT</name>
<evidence type="ECO:0000256" key="1">
    <source>
        <dbReference type="ARBA" id="ARBA00022729"/>
    </source>
</evidence>
<reference evidence="5" key="1">
    <citation type="journal article" date="2019" name="Int. J. Syst. Evol. Microbiol.">
        <title>The Global Catalogue of Microorganisms (GCM) 10K type strain sequencing project: providing services to taxonomists for standard genome sequencing and annotation.</title>
        <authorList>
            <consortium name="The Broad Institute Genomics Platform"/>
            <consortium name="The Broad Institute Genome Sequencing Center for Infectious Disease"/>
            <person name="Wu L."/>
            <person name="Ma J."/>
        </authorList>
    </citation>
    <scope>NUCLEOTIDE SEQUENCE [LARGE SCALE GENOMIC DNA]</scope>
    <source>
        <strain evidence="5">CGMCC 4.1782</strain>
    </source>
</reference>
<keyword evidence="5" id="KW-1185">Reference proteome</keyword>
<evidence type="ECO:0000313" key="4">
    <source>
        <dbReference type="EMBL" id="MFD2246409.1"/>
    </source>
</evidence>
<dbReference type="Gene3D" id="2.130.10.130">
    <property type="entry name" value="Integrin alpha, N-terminal"/>
    <property type="match status" value="2"/>
</dbReference>
<evidence type="ECO:0000256" key="2">
    <source>
        <dbReference type="SAM" id="SignalP"/>
    </source>
</evidence>
<dbReference type="PROSITE" id="PS51257">
    <property type="entry name" value="PROKAR_LIPOPROTEIN"/>
    <property type="match status" value="1"/>
</dbReference>
<dbReference type="EMBL" id="JBHUIM010000001">
    <property type="protein sequence ID" value="MFD2246409.1"/>
    <property type="molecule type" value="Genomic_DNA"/>
</dbReference>
<accession>A0ABW5CX50</accession>
<organism evidence="4 5">
    <name type="scientific">Pontibacter ruber</name>
    <dbReference type="NCBI Taxonomy" id="1343895"/>
    <lineage>
        <taxon>Bacteria</taxon>
        <taxon>Pseudomonadati</taxon>
        <taxon>Bacteroidota</taxon>
        <taxon>Cytophagia</taxon>
        <taxon>Cytophagales</taxon>
        <taxon>Hymenobacteraceae</taxon>
        <taxon>Pontibacter</taxon>
    </lineage>
</organism>
<dbReference type="Pfam" id="PF18962">
    <property type="entry name" value="Por_Secre_tail"/>
    <property type="match status" value="1"/>
</dbReference>
<dbReference type="Proteomes" id="UP001597374">
    <property type="component" value="Unassembled WGS sequence"/>
</dbReference>
<dbReference type="NCBIfam" id="TIGR04183">
    <property type="entry name" value="Por_Secre_tail"/>
    <property type="match status" value="1"/>
</dbReference>
<gene>
    <name evidence="4" type="ORF">ACFSKP_09100</name>
</gene>
<dbReference type="RefSeq" id="WP_250428151.1">
    <property type="nucleotide sequence ID" value="NZ_JALPRR010000001.1"/>
</dbReference>
<dbReference type="InterPro" id="IPR028994">
    <property type="entry name" value="Integrin_alpha_N"/>
</dbReference>
<feature type="domain" description="Secretion system C-terminal sorting" evidence="3">
    <location>
        <begin position="662"/>
        <end position="736"/>
    </location>
</feature>
<protein>
    <submittedName>
        <fullName evidence="4">T9SS type A sorting domain-containing protein</fullName>
    </submittedName>
</protein>
<proteinExistence type="predicted"/>
<feature type="signal peptide" evidence="2">
    <location>
        <begin position="1"/>
        <end position="19"/>
    </location>
</feature>
<evidence type="ECO:0000313" key="5">
    <source>
        <dbReference type="Proteomes" id="UP001597374"/>
    </source>
</evidence>
<dbReference type="SUPFAM" id="SSF69318">
    <property type="entry name" value="Integrin alpha N-terminal domain"/>
    <property type="match status" value="2"/>
</dbReference>
<evidence type="ECO:0000259" key="3">
    <source>
        <dbReference type="Pfam" id="PF18962"/>
    </source>
</evidence>
<keyword evidence="1 2" id="KW-0732">Signal</keyword>
<feature type="chain" id="PRO_5045143838" evidence="2">
    <location>
        <begin position="20"/>
        <end position="737"/>
    </location>
</feature>